<evidence type="ECO:0000256" key="5">
    <source>
        <dbReference type="ARBA" id="ARBA00022475"/>
    </source>
</evidence>
<sequence length="154" mass="18510">MRRFNMHDLIATLIICLIFLISGAIFLTFLGFGLYGLSRILIYFKLAEFSFNKGFYQNLYYYGSYIVFGYIVFYSIEYLMETFRKKLSHSPYFQGLTFHLLAYVVSTTMFFFIIHIHYKDIDIDFWVILVISGLLYIFKEIFYPDSENLNRKRK</sequence>
<keyword evidence="8 9" id="KW-0472">Membrane</keyword>
<dbReference type="RefSeq" id="WP_009384825.1">
    <property type="nucleotide sequence ID" value="NZ_AMSQ01000024.1"/>
</dbReference>
<feature type="transmembrane region" description="Helical" evidence="9">
    <location>
        <begin position="12"/>
        <end position="35"/>
    </location>
</feature>
<evidence type="ECO:0000256" key="1">
    <source>
        <dbReference type="ARBA" id="ARBA00004651"/>
    </source>
</evidence>
<evidence type="ECO:0000256" key="6">
    <source>
        <dbReference type="ARBA" id="ARBA00022692"/>
    </source>
</evidence>
<evidence type="ECO:0000256" key="2">
    <source>
        <dbReference type="ARBA" id="ARBA00006238"/>
    </source>
</evidence>
<feature type="transmembrane region" description="Helical" evidence="9">
    <location>
        <begin position="59"/>
        <end position="80"/>
    </location>
</feature>
<dbReference type="PATRIC" id="fig|1229783.3.peg.2107"/>
<feature type="transmembrane region" description="Helical" evidence="9">
    <location>
        <begin position="92"/>
        <end position="117"/>
    </location>
</feature>
<evidence type="ECO:0000256" key="8">
    <source>
        <dbReference type="ARBA" id="ARBA00023136"/>
    </source>
</evidence>
<comment type="caution">
    <text evidence="10">The sequence shown here is derived from an EMBL/GenBank/DDBJ whole genome shotgun (WGS) entry which is preliminary data.</text>
</comment>
<keyword evidence="5" id="KW-1003">Cell membrane</keyword>
<evidence type="ECO:0000313" key="10">
    <source>
        <dbReference type="EMBL" id="EKU45833.1"/>
    </source>
</evidence>
<dbReference type="Pfam" id="PF17080">
    <property type="entry name" value="SepA"/>
    <property type="match status" value="1"/>
</dbReference>
<gene>
    <name evidence="9" type="primary">sepA</name>
    <name evidence="10" type="ORF">C273_10597</name>
</gene>
<dbReference type="InterPro" id="IPR031396">
    <property type="entry name" value="SepA"/>
</dbReference>
<keyword evidence="6 9" id="KW-0812">Transmembrane</keyword>
<evidence type="ECO:0000256" key="3">
    <source>
        <dbReference type="ARBA" id="ARBA00016025"/>
    </source>
</evidence>
<evidence type="ECO:0000256" key="7">
    <source>
        <dbReference type="ARBA" id="ARBA00022989"/>
    </source>
</evidence>
<keyword evidence="7 9" id="KW-1133">Transmembrane helix</keyword>
<evidence type="ECO:0000313" key="11">
    <source>
        <dbReference type="Proteomes" id="UP000009885"/>
    </source>
</evidence>
<protein>
    <recommendedName>
        <fullName evidence="3 9">Multidrug resistance efflux pump SepA</fullName>
    </recommendedName>
    <alternativeName>
        <fullName evidence="9">Antiseptic resistance protein SepA</fullName>
    </alternativeName>
</protein>
<organism evidence="10 11">
    <name type="scientific">Staphylococcus massiliensis S46</name>
    <dbReference type="NCBI Taxonomy" id="1229783"/>
    <lineage>
        <taxon>Bacteria</taxon>
        <taxon>Bacillati</taxon>
        <taxon>Bacillota</taxon>
        <taxon>Bacilli</taxon>
        <taxon>Bacillales</taxon>
        <taxon>Staphylococcaceae</taxon>
        <taxon>Staphylococcus</taxon>
    </lineage>
</organism>
<dbReference type="AlphaFoldDB" id="K9AEZ9"/>
<reference evidence="10 11" key="1">
    <citation type="journal article" date="2013" name="Genome Announc.">
        <title>Genome Sequence of Staphylococcus massiliensis Strain S46, Isolated from the Surface of Healthy Human Skin.</title>
        <authorList>
            <person name="Srivastav R."/>
            <person name="Singh A."/>
            <person name="Jangir P.K."/>
            <person name="Kumari C."/>
            <person name="Muduli S."/>
            <person name="Sharma R."/>
        </authorList>
    </citation>
    <scope>NUCLEOTIDE SEQUENCE [LARGE SCALE GENOMIC DNA]</scope>
    <source>
        <strain evidence="10 11">S46</strain>
    </source>
</reference>
<dbReference type="STRING" id="1229783.C273_10597"/>
<proteinExistence type="inferred from homology"/>
<keyword evidence="4 9" id="KW-0813">Transport</keyword>
<evidence type="ECO:0000256" key="4">
    <source>
        <dbReference type="ARBA" id="ARBA00022448"/>
    </source>
</evidence>
<dbReference type="GO" id="GO:0005886">
    <property type="term" value="C:plasma membrane"/>
    <property type="evidence" value="ECO:0007669"/>
    <property type="project" value="UniProtKB-SubCell"/>
</dbReference>
<feature type="transmembrane region" description="Helical" evidence="9">
    <location>
        <begin position="123"/>
        <end position="143"/>
    </location>
</feature>
<keyword evidence="11" id="KW-1185">Reference proteome</keyword>
<name>K9AEZ9_9STAP</name>
<comment type="function">
    <text evidence="9">Involved in multidrug efflux.</text>
</comment>
<evidence type="ECO:0000256" key="9">
    <source>
        <dbReference type="RuleBase" id="RU362138"/>
    </source>
</evidence>
<accession>K9AEZ9</accession>
<comment type="similarity">
    <text evidence="2 9">Belongs to the multidrug resistance efflux pump SepA family.</text>
</comment>
<dbReference type="eggNOG" id="ENOG5033YVE">
    <property type="taxonomic scope" value="Bacteria"/>
</dbReference>
<comment type="subcellular location">
    <subcellularLocation>
        <location evidence="1 9">Cell membrane</location>
        <topology evidence="1 9">Multi-pass membrane protein</topology>
    </subcellularLocation>
</comment>
<dbReference type="Proteomes" id="UP000009885">
    <property type="component" value="Unassembled WGS sequence"/>
</dbReference>
<dbReference type="EMBL" id="AMSQ01000024">
    <property type="protein sequence ID" value="EKU45833.1"/>
    <property type="molecule type" value="Genomic_DNA"/>
</dbReference>
<dbReference type="OrthoDB" id="2417783at2"/>